<dbReference type="InterPro" id="IPR012338">
    <property type="entry name" value="Beta-lactam/transpept-like"/>
</dbReference>
<dbReference type="RefSeq" id="WP_076108930.1">
    <property type="nucleotide sequence ID" value="NZ_MPTB01000001.1"/>
</dbReference>
<organism evidence="4 5">
    <name type="scientific">Paenibacillus borealis</name>
    <dbReference type="NCBI Taxonomy" id="160799"/>
    <lineage>
        <taxon>Bacteria</taxon>
        <taxon>Bacillati</taxon>
        <taxon>Bacillota</taxon>
        <taxon>Bacilli</taxon>
        <taxon>Bacillales</taxon>
        <taxon>Paenibacillaceae</taxon>
        <taxon>Paenibacillus</taxon>
    </lineage>
</organism>
<dbReference type="PANTHER" id="PTHR46825:SF11">
    <property type="entry name" value="PENICILLIN-BINDING PROTEIN 4"/>
    <property type="match status" value="1"/>
</dbReference>
<accession>A0ABX3HRZ8</accession>
<dbReference type="InterPro" id="IPR050491">
    <property type="entry name" value="AmpC-like"/>
</dbReference>
<keyword evidence="2" id="KW-0472">Membrane</keyword>
<reference evidence="4 5" key="1">
    <citation type="submission" date="2016-10" db="EMBL/GenBank/DDBJ databases">
        <title>Paenibacillus species isolates.</title>
        <authorList>
            <person name="Beno S.M."/>
        </authorList>
    </citation>
    <scope>NUCLEOTIDE SEQUENCE [LARGE SCALE GENOMIC DNA]</scope>
    <source>
        <strain evidence="4 5">FSL H7-0744</strain>
    </source>
</reference>
<protein>
    <submittedName>
        <fullName evidence="4">Penicillin-binding protein</fullName>
    </submittedName>
</protein>
<evidence type="ECO:0000256" key="1">
    <source>
        <dbReference type="ARBA" id="ARBA00004370"/>
    </source>
</evidence>
<evidence type="ECO:0000259" key="3">
    <source>
        <dbReference type="Pfam" id="PF00144"/>
    </source>
</evidence>
<comment type="caution">
    <text evidence="4">The sequence shown here is derived from an EMBL/GenBank/DDBJ whole genome shotgun (WGS) entry which is preliminary data.</text>
</comment>
<dbReference type="InterPro" id="IPR001466">
    <property type="entry name" value="Beta-lactam-related"/>
</dbReference>
<keyword evidence="5" id="KW-1185">Reference proteome</keyword>
<dbReference type="PANTHER" id="PTHR46825">
    <property type="entry name" value="D-ALANYL-D-ALANINE-CARBOXYPEPTIDASE/ENDOPEPTIDASE AMPH"/>
    <property type="match status" value="1"/>
</dbReference>
<proteinExistence type="predicted"/>
<name>A0ABX3HRZ8_PAEBO</name>
<dbReference type="SUPFAM" id="SSF56601">
    <property type="entry name" value="beta-lactamase/transpeptidase-like"/>
    <property type="match status" value="1"/>
</dbReference>
<evidence type="ECO:0000313" key="5">
    <source>
        <dbReference type="Proteomes" id="UP000187412"/>
    </source>
</evidence>
<dbReference type="Pfam" id="PF00144">
    <property type="entry name" value="Beta-lactamase"/>
    <property type="match status" value="1"/>
</dbReference>
<gene>
    <name evidence="4" type="ORF">BSK56_00855</name>
</gene>
<comment type="subcellular location">
    <subcellularLocation>
        <location evidence="1">Membrane</location>
    </subcellularLocation>
</comment>
<evidence type="ECO:0000256" key="2">
    <source>
        <dbReference type="ARBA" id="ARBA00023136"/>
    </source>
</evidence>
<feature type="domain" description="Beta-lactamase-related" evidence="3">
    <location>
        <begin position="20"/>
        <end position="325"/>
    </location>
</feature>
<dbReference type="Proteomes" id="UP000187412">
    <property type="component" value="Unassembled WGS sequence"/>
</dbReference>
<evidence type="ECO:0000313" key="4">
    <source>
        <dbReference type="EMBL" id="OMD53728.1"/>
    </source>
</evidence>
<sequence length="340" mass="38141">MKLEYLQHKLSEEAETERFSGAVLVKKQTHTLAASYGSANISEERLNHPDTRFGIASGCKLFTAIAVCQLVEQGKLAFSSKVLDVLNGKEFARFSHDMTVHHLLTHSSGIADYFDEEIMDDYAALWLNQPMYLLRKLQDFVPMFSQHPMKFTPGERFHYNNAGYIMLGLLVEKISGMPFTDYVEQHIFAPCGMKHSGYFALDALPANTAMGYIEEADGNWVTNIYSIPVKGGADGGAFVTAPDMQRLWQGLLDHTLLNPELTALLLTPHIHDDNEEYYGYGVWITKQNGEALKYHLMGYDPGVSFHSAFYPAIGATVVVLCNKSRGAYPILKVVEEWLLQ</sequence>
<dbReference type="EMBL" id="MPTB01000001">
    <property type="protein sequence ID" value="OMD53728.1"/>
    <property type="molecule type" value="Genomic_DNA"/>
</dbReference>
<dbReference type="Gene3D" id="3.40.710.10">
    <property type="entry name" value="DD-peptidase/beta-lactamase superfamily"/>
    <property type="match status" value="1"/>
</dbReference>